<evidence type="ECO:0000313" key="4">
    <source>
        <dbReference type="Proteomes" id="UP001500683"/>
    </source>
</evidence>
<evidence type="ECO:0000313" key="3">
    <source>
        <dbReference type="EMBL" id="GAA4080720.1"/>
    </source>
</evidence>
<feature type="domain" description="DUF6286" evidence="2">
    <location>
        <begin position="94"/>
        <end position="197"/>
    </location>
</feature>
<comment type="caution">
    <text evidence="3">The sequence shown here is derived from an EMBL/GenBank/DDBJ whole genome shotgun (WGS) entry which is preliminary data.</text>
</comment>
<accession>A0ABP7W4A2</accession>
<reference evidence="4" key="1">
    <citation type="journal article" date="2019" name="Int. J. Syst. Evol. Microbiol.">
        <title>The Global Catalogue of Microorganisms (GCM) 10K type strain sequencing project: providing services to taxonomists for standard genome sequencing and annotation.</title>
        <authorList>
            <consortium name="The Broad Institute Genomics Platform"/>
            <consortium name="The Broad Institute Genome Sequencing Center for Infectious Disease"/>
            <person name="Wu L."/>
            <person name="Ma J."/>
        </authorList>
    </citation>
    <scope>NUCLEOTIDE SEQUENCE [LARGE SCALE GENOMIC DNA]</scope>
    <source>
        <strain evidence="4">JCM 16702</strain>
    </source>
</reference>
<organism evidence="3 4">
    <name type="scientific">Actinomadura miaoliensis</name>
    <dbReference type="NCBI Taxonomy" id="430685"/>
    <lineage>
        <taxon>Bacteria</taxon>
        <taxon>Bacillati</taxon>
        <taxon>Actinomycetota</taxon>
        <taxon>Actinomycetes</taxon>
        <taxon>Streptosporangiales</taxon>
        <taxon>Thermomonosporaceae</taxon>
        <taxon>Actinomadura</taxon>
    </lineage>
</organism>
<evidence type="ECO:0000259" key="2">
    <source>
        <dbReference type="Pfam" id="PF19803"/>
    </source>
</evidence>
<name>A0ABP7W4A2_9ACTN</name>
<dbReference type="InterPro" id="IPR046253">
    <property type="entry name" value="DUF6286"/>
</dbReference>
<evidence type="ECO:0000256" key="1">
    <source>
        <dbReference type="SAM" id="Phobius"/>
    </source>
</evidence>
<keyword evidence="1" id="KW-0812">Transmembrane</keyword>
<feature type="transmembrane region" description="Helical" evidence="1">
    <location>
        <begin position="32"/>
        <end position="59"/>
    </location>
</feature>
<keyword evidence="4" id="KW-1185">Reference proteome</keyword>
<keyword evidence="1" id="KW-1133">Transmembrane helix</keyword>
<dbReference type="Proteomes" id="UP001500683">
    <property type="component" value="Unassembled WGS sequence"/>
</dbReference>
<protein>
    <recommendedName>
        <fullName evidence="2">DUF6286 domain-containing protein</fullName>
    </recommendedName>
</protein>
<dbReference type="EMBL" id="BAAAZG010000028">
    <property type="protein sequence ID" value="GAA4080720.1"/>
    <property type="molecule type" value="Genomic_DNA"/>
</dbReference>
<dbReference type="Pfam" id="PF19803">
    <property type="entry name" value="DUF6286"/>
    <property type="match status" value="1"/>
</dbReference>
<sequence length="205" mass="22286">MGETTLVTQVTERTRAPEAAQWLTRRAFRPQCALAALAAAAVVTAAGAVTAIEAIWAMASGGAHLLPVDRMASVLRRVTWEETPALATAAALTALGLAMVVSAVPRRGRTLPMRGVTPWSAAGMSRSDVRRVLVDTAARVPGITRARVGVRGRRVRPRVVVRTTTHYCNPAMFDSRVRRAVLDRLAELDLLEERRVSALTTWRRD</sequence>
<feature type="transmembrane region" description="Helical" evidence="1">
    <location>
        <begin position="85"/>
        <end position="104"/>
    </location>
</feature>
<proteinExistence type="predicted"/>
<keyword evidence="1" id="KW-0472">Membrane</keyword>
<gene>
    <name evidence="3" type="ORF">GCM10022214_44230</name>
</gene>